<comment type="caution">
    <text evidence="2">The sequence shown here is derived from an EMBL/GenBank/DDBJ whole genome shotgun (WGS) entry which is preliminary data.</text>
</comment>
<evidence type="ECO:0000313" key="3">
    <source>
        <dbReference type="Proteomes" id="UP001500191"/>
    </source>
</evidence>
<dbReference type="EMBL" id="BAAADB010000015">
    <property type="protein sequence ID" value="GAA0511609.1"/>
    <property type="molecule type" value="Genomic_DNA"/>
</dbReference>
<accession>A0ABN1C4F5</accession>
<feature type="region of interest" description="Disordered" evidence="1">
    <location>
        <begin position="1"/>
        <end position="72"/>
    </location>
</feature>
<gene>
    <name evidence="2" type="ORF">GCM10008937_19310</name>
</gene>
<proteinExistence type="predicted"/>
<keyword evidence="3" id="KW-1185">Reference proteome</keyword>
<dbReference type="Proteomes" id="UP001500191">
    <property type="component" value="Unassembled WGS sequence"/>
</dbReference>
<organism evidence="2 3">
    <name type="scientific">Deinococcus depolymerans</name>
    <dbReference type="NCBI Taxonomy" id="392408"/>
    <lineage>
        <taxon>Bacteria</taxon>
        <taxon>Thermotogati</taxon>
        <taxon>Deinococcota</taxon>
        <taxon>Deinococci</taxon>
        <taxon>Deinococcales</taxon>
        <taxon>Deinococcaceae</taxon>
        <taxon>Deinococcus</taxon>
    </lineage>
</organism>
<reference evidence="2 3" key="1">
    <citation type="journal article" date="2019" name="Int. J. Syst. Evol. Microbiol.">
        <title>The Global Catalogue of Microorganisms (GCM) 10K type strain sequencing project: providing services to taxonomists for standard genome sequencing and annotation.</title>
        <authorList>
            <consortium name="The Broad Institute Genomics Platform"/>
            <consortium name="The Broad Institute Genome Sequencing Center for Infectious Disease"/>
            <person name="Wu L."/>
            <person name="Ma J."/>
        </authorList>
    </citation>
    <scope>NUCLEOTIDE SEQUENCE [LARGE SCALE GENOMIC DNA]</scope>
    <source>
        <strain evidence="2 3">JCM 14368</strain>
    </source>
</reference>
<name>A0ABN1C4F5_9DEIO</name>
<feature type="compositionally biased region" description="Low complexity" evidence="1">
    <location>
        <begin position="58"/>
        <end position="72"/>
    </location>
</feature>
<evidence type="ECO:0000256" key="1">
    <source>
        <dbReference type="SAM" id="MobiDB-lite"/>
    </source>
</evidence>
<protein>
    <submittedName>
        <fullName evidence="2">Uncharacterized protein</fullName>
    </submittedName>
</protein>
<evidence type="ECO:0000313" key="2">
    <source>
        <dbReference type="EMBL" id="GAA0511609.1"/>
    </source>
</evidence>
<sequence>MVWVMGGGNLPAPGGRWNRRRRGGQKGVAGRTWLVGSLHPGSAPATGGGQEKRLPRPASVGAAGGAATADAGNVPVQVTFPAQGIT</sequence>